<feature type="compositionally biased region" description="Low complexity" evidence="1">
    <location>
        <begin position="247"/>
        <end position="263"/>
    </location>
</feature>
<feature type="region of interest" description="Disordered" evidence="1">
    <location>
        <begin position="247"/>
        <end position="268"/>
    </location>
</feature>
<accession>A0ABV5SZ39</accession>
<evidence type="ECO:0000313" key="3">
    <source>
        <dbReference type="EMBL" id="MFB9645618.1"/>
    </source>
</evidence>
<evidence type="ECO:0000313" key="4">
    <source>
        <dbReference type="Proteomes" id="UP001589611"/>
    </source>
</evidence>
<proteinExistence type="predicted"/>
<keyword evidence="2" id="KW-1133">Transmembrane helix</keyword>
<comment type="caution">
    <text evidence="3">The sequence shown here is derived from an EMBL/GenBank/DDBJ whole genome shotgun (WGS) entry which is preliminary data.</text>
</comment>
<reference evidence="3 4" key="1">
    <citation type="submission" date="2024-09" db="EMBL/GenBank/DDBJ databases">
        <authorList>
            <person name="Sun Q."/>
            <person name="Mori K."/>
        </authorList>
    </citation>
    <scope>NUCLEOTIDE SEQUENCE [LARGE SCALE GENOMIC DNA]</scope>
    <source>
        <strain evidence="3 4">JCM 1342</strain>
    </source>
</reference>
<gene>
    <name evidence="3" type="ORF">ACFFPJ_07390</name>
</gene>
<keyword evidence="2" id="KW-0812">Transmembrane</keyword>
<evidence type="ECO:0000256" key="1">
    <source>
        <dbReference type="SAM" id="MobiDB-lite"/>
    </source>
</evidence>
<evidence type="ECO:0000256" key="2">
    <source>
        <dbReference type="SAM" id="Phobius"/>
    </source>
</evidence>
<keyword evidence="2" id="KW-0472">Membrane</keyword>
<dbReference type="EMBL" id="JBHMBE010000003">
    <property type="protein sequence ID" value="MFB9645618.1"/>
    <property type="molecule type" value="Genomic_DNA"/>
</dbReference>
<organism evidence="3 4">
    <name type="scientific">Microbacterium terregens</name>
    <dbReference type="NCBI Taxonomy" id="69363"/>
    <lineage>
        <taxon>Bacteria</taxon>
        <taxon>Bacillati</taxon>
        <taxon>Actinomycetota</taxon>
        <taxon>Actinomycetes</taxon>
        <taxon>Micrococcales</taxon>
        <taxon>Microbacteriaceae</taxon>
        <taxon>Microbacterium</taxon>
    </lineage>
</organism>
<dbReference type="RefSeq" id="WP_344712026.1">
    <property type="nucleotide sequence ID" value="NZ_BAAAWH010000001.1"/>
</dbReference>
<feature type="transmembrane region" description="Helical" evidence="2">
    <location>
        <begin position="217"/>
        <end position="242"/>
    </location>
</feature>
<protein>
    <submittedName>
        <fullName evidence="3">Uncharacterized protein</fullName>
    </submittedName>
</protein>
<name>A0ABV5SZ39_9MICO</name>
<sequence>MATVDIEPASLAVTPGEPEVLTLTVRNDGADVEAFHLTAVDDAAAYVVIEPDTILVRPGETVRAAATLTLDDTGRWRLGDLIVRFHIVPAGQPDAFLVVEAIAMVQSFSDVSAMLSPPDLEGRRSGVAEVTIANAGNAHTNAEVSVSAGELALFVDQSRAALPAHSTESVKLSVRARSLRWRGEPTQHPFVVTVAPEGGQAISLDGTFTQLPILARWALGAAISAGAVAVVALVVWLGAVALGGVPGSASTPSATPSATSETPQPEPDVRMVVVATTDEVRAGDPVAVSLEPVIEEAPANSLLAMEVEWPEGLVLADDECEAWVEPDTDLVLEGRPRSGDECVIELAGGRRDAELTFATPPAGFVGEVTARANRLVTLASGEATTLETGPDADFGTAAAADITLPPYPFWMEVIDLEPSDGGPDATVIIHHALRGDGTDQEVTMAFQIVPPAFVAGILDTDVCDEREDTNCVVYFGTDADEERNTTRQIDVWFDPHDARGVGPLSVEGSSLTDVPANEVDRWIRGAEGLLVSERMFDVDVRLDSDEDPGQDETVTATIDVTAVEPTGEVTAYTEGSLTLGLELNWPAGLVPVGPPAGCALVDRVCTLAGPDPGTPATITMRFVVADPFDAGEVRASGVTLSYDPTTAADRRDGRTRPAVGLPHHWIDSDAEWFG</sequence>
<dbReference type="Proteomes" id="UP001589611">
    <property type="component" value="Unassembled WGS sequence"/>
</dbReference>
<keyword evidence="4" id="KW-1185">Reference proteome</keyword>